<dbReference type="EMBL" id="BMNZ01000014">
    <property type="protein sequence ID" value="GGN10212.1"/>
    <property type="molecule type" value="Genomic_DNA"/>
</dbReference>
<feature type="transmembrane region" description="Helical" evidence="7">
    <location>
        <begin position="437"/>
        <end position="460"/>
    </location>
</feature>
<feature type="region of interest" description="Disordered" evidence="6">
    <location>
        <begin position="466"/>
        <end position="512"/>
    </location>
</feature>
<sequence length="512" mass="53091">MSTSSNLGFRSERGPILIALMLSTSLIALDSTILATAVPSIVADLGGLTQFPWLFSVYLLAQAVSVPVYAKLADTVGRKPVILVGIALFLVGSILCGFAWDMGSLIVMRALQGLGAGAVLPMTTTIAADIYTVAERAKTQGYIASVWAVSSVVGPTLGGVFSQFASWRWIFFVNIPFCLLAAGMIWRKYDESVERRRHRIDYAGAAVLTVALTLLILAVLEGGQAWAWTSWQSIGSFAVGAVLLVVFGLIERRAAEPILPLEVLTRRLIVATCLIGIGIGAVLVGLTSYVPTFLERSTGATPIVAGLAVAALTIGWPISASQSGRLYMRIGFRPTALIGLVVATLGALSLWITSSTPNVWATAGSCLIVGLGLGLVATPTLIAAQASVPWNERAVVTGTNMFMRSVGSAVGVAIFGAIANAVIATRGGDGSSEAVQAGSTAVFLAVLVSAAVSIAAGLLMPHTKAEDVAHGGPDDAATETSDETSDESSDETTDGIADDDRVPEPSTTTHTA</sequence>
<feature type="transmembrane region" description="Helical" evidence="7">
    <location>
        <begin position="405"/>
        <end position="425"/>
    </location>
</feature>
<accession>A0ABQ2ILA1</accession>
<feature type="transmembrane region" description="Helical" evidence="7">
    <location>
        <begin position="51"/>
        <end position="69"/>
    </location>
</feature>
<feature type="transmembrane region" description="Helical" evidence="7">
    <location>
        <begin position="167"/>
        <end position="187"/>
    </location>
</feature>
<evidence type="ECO:0000256" key="2">
    <source>
        <dbReference type="ARBA" id="ARBA00022448"/>
    </source>
</evidence>
<dbReference type="PANTHER" id="PTHR23501">
    <property type="entry name" value="MAJOR FACILITATOR SUPERFAMILY"/>
    <property type="match status" value="1"/>
</dbReference>
<dbReference type="Proteomes" id="UP000623461">
    <property type="component" value="Unassembled WGS sequence"/>
</dbReference>
<protein>
    <submittedName>
        <fullName evidence="9">MFS transporter</fullName>
    </submittedName>
</protein>
<gene>
    <name evidence="9" type="ORF">GCM10009721_42780</name>
</gene>
<keyword evidence="10" id="KW-1185">Reference proteome</keyword>
<feature type="transmembrane region" description="Helical" evidence="7">
    <location>
        <begin position="268"/>
        <end position="287"/>
    </location>
</feature>
<evidence type="ECO:0000259" key="8">
    <source>
        <dbReference type="PROSITE" id="PS50850"/>
    </source>
</evidence>
<feature type="transmembrane region" description="Helical" evidence="7">
    <location>
        <begin position="142"/>
        <end position="161"/>
    </location>
</feature>
<dbReference type="PANTHER" id="PTHR23501:SF191">
    <property type="entry name" value="VACUOLAR BASIC AMINO ACID TRANSPORTER 4"/>
    <property type="match status" value="1"/>
</dbReference>
<evidence type="ECO:0000256" key="4">
    <source>
        <dbReference type="ARBA" id="ARBA00022989"/>
    </source>
</evidence>
<reference evidence="10" key="1">
    <citation type="journal article" date="2019" name="Int. J. Syst. Evol. Microbiol.">
        <title>The Global Catalogue of Microorganisms (GCM) 10K type strain sequencing project: providing services to taxonomists for standard genome sequencing and annotation.</title>
        <authorList>
            <consortium name="The Broad Institute Genomics Platform"/>
            <consortium name="The Broad Institute Genome Sequencing Center for Infectious Disease"/>
            <person name="Wu L."/>
            <person name="Ma J."/>
        </authorList>
    </citation>
    <scope>NUCLEOTIDE SEQUENCE [LARGE SCALE GENOMIC DNA]</scope>
    <source>
        <strain evidence="10">JCM 1365</strain>
    </source>
</reference>
<feature type="domain" description="Major facilitator superfamily (MFS) profile" evidence="8">
    <location>
        <begin position="16"/>
        <end position="464"/>
    </location>
</feature>
<evidence type="ECO:0000256" key="7">
    <source>
        <dbReference type="SAM" id="Phobius"/>
    </source>
</evidence>
<feature type="transmembrane region" description="Helical" evidence="7">
    <location>
        <begin position="359"/>
        <end position="384"/>
    </location>
</feature>
<evidence type="ECO:0000256" key="1">
    <source>
        <dbReference type="ARBA" id="ARBA00004429"/>
    </source>
</evidence>
<keyword evidence="5 7" id="KW-0472">Membrane</keyword>
<feature type="transmembrane region" description="Helical" evidence="7">
    <location>
        <begin position="226"/>
        <end position="247"/>
    </location>
</feature>
<evidence type="ECO:0000256" key="6">
    <source>
        <dbReference type="SAM" id="MobiDB-lite"/>
    </source>
</evidence>
<keyword evidence="2" id="KW-0813">Transport</keyword>
<feature type="transmembrane region" description="Helical" evidence="7">
    <location>
        <begin position="106"/>
        <end position="130"/>
    </location>
</feature>
<proteinExistence type="predicted"/>
<dbReference type="PROSITE" id="PS50850">
    <property type="entry name" value="MFS"/>
    <property type="match status" value="1"/>
</dbReference>
<dbReference type="InterPro" id="IPR020846">
    <property type="entry name" value="MFS_dom"/>
</dbReference>
<evidence type="ECO:0000256" key="5">
    <source>
        <dbReference type="ARBA" id="ARBA00023136"/>
    </source>
</evidence>
<dbReference type="PRINTS" id="PR01036">
    <property type="entry name" value="TCRTETB"/>
</dbReference>
<name>A0ABQ2ILA1_9MICO</name>
<feature type="transmembrane region" description="Helical" evidence="7">
    <location>
        <begin position="299"/>
        <end position="318"/>
    </location>
</feature>
<feature type="transmembrane region" description="Helical" evidence="7">
    <location>
        <begin position="81"/>
        <end position="100"/>
    </location>
</feature>
<dbReference type="InterPro" id="IPR036259">
    <property type="entry name" value="MFS_trans_sf"/>
</dbReference>
<keyword evidence="4 7" id="KW-1133">Transmembrane helix</keyword>
<feature type="transmembrane region" description="Helical" evidence="7">
    <location>
        <begin position="330"/>
        <end position="353"/>
    </location>
</feature>
<dbReference type="CDD" id="cd17502">
    <property type="entry name" value="MFS_Azr1_MDR_like"/>
    <property type="match status" value="1"/>
</dbReference>
<dbReference type="Pfam" id="PF07690">
    <property type="entry name" value="MFS_1"/>
    <property type="match status" value="1"/>
</dbReference>
<organism evidence="9 10">
    <name type="scientific">Terrabacter tumescens</name>
    <dbReference type="NCBI Taxonomy" id="60443"/>
    <lineage>
        <taxon>Bacteria</taxon>
        <taxon>Bacillati</taxon>
        <taxon>Actinomycetota</taxon>
        <taxon>Actinomycetes</taxon>
        <taxon>Micrococcales</taxon>
        <taxon>Intrasporangiaceae</taxon>
        <taxon>Terrabacter</taxon>
    </lineage>
</organism>
<dbReference type="Gene3D" id="1.20.1250.20">
    <property type="entry name" value="MFS general substrate transporter like domains"/>
    <property type="match status" value="1"/>
</dbReference>
<keyword evidence="3 7" id="KW-0812">Transmembrane</keyword>
<comment type="caution">
    <text evidence="9">The sequence shown here is derived from an EMBL/GenBank/DDBJ whole genome shotgun (WGS) entry which is preliminary data.</text>
</comment>
<evidence type="ECO:0000313" key="10">
    <source>
        <dbReference type="Proteomes" id="UP000623461"/>
    </source>
</evidence>
<dbReference type="Gene3D" id="1.20.1720.10">
    <property type="entry name" value="Multidrug resistance protein D"/>
    <property type="match status" value="1"/>
</dbReference>
<evidence type="ECO:0000256" key="3">
    <source>
        <dbReference type="ARBA" id="ARBA00022692"/>
    </source>
</evidence>
<feature type="transmembrane region" description="Helical" evidence="7">
    <location>
        <begin position="199"/>
        <end position="220"/>
    </location>
</feature>
<comment type="subcellular location">
    <subcellularLocation>
        <location evidence="1">Cell inner membrane</location>
        <topology evidence="1">Multi-pass membrane protein</topology>
    </subcellularLocation>
</comment>
<dbReference type="InterPro" id="IPR011701">
    <property type="entry name" value="MFS"/>
</dbReference>
<feature type="compositionally biased region" description="Acidic residues" evidence="6">
    <location>
        <begin position="476"/>
        <end position="497"/>
    </location>
</feature>
<evidence type="ECO:0000313" key="9">
    <source>
        <dbReference type="EMBL" id="GGN10212.1"/>
    </source>
</evidence>
<dbReference type="SUPFAM" id="SSF103473">
    <property type="entry name" value="MFS general substrate transporter"/>
    <property type="match status" value="1"/>
</dbReference>